<name>A0ABT1MFN5_9BACT</name>
<organism evidence="2 3">
    <name type="scientific">Coprobacter tertius</name>
    <dbReference type="NCBI Taxonomy" id="2944915"/>
    <lineage>
        <taxon>Bacteria</taxon>
        <taxon>Pseudomonadati</taxon>
        <taxon>Bacteroidota</taxon>
        <taxon>Bacteroidia</taxon>
        <taxon>Bacteroidales</taxon>
        <taxon>Barnesiellaceae</taxon>
        <taxon>Coprobacter</taxon>
    </lineage>
</organism>
<accession>A0ABT1MFN5</accession>
<evidence type="ECO:0000313" key="2">
    <source>
        <dbReference type="EMBL" id="MCP9611445.1"/>
    </source>
</evidence>
<evidence type="ECO:0000259" key="1">
    <source>
        <dbReference type="PROSITE" id="PS51186"/>
    </source>
</evidence>
<comment type="caution">
    <text evidence="2">The sequence shown here is derived from an EMBL/GenBank/DDBJ whole genome shotgun (WGS) entry which is preliminary data.</text>
</comment>
<feature type="domain" description="N-acetyltransferase" evidence="1">
    <location>
        <begin position="9"/>
        <end position="175"/>
    </location>
</feature>
<dbReference type="Pfam" id="PF13302">
    <property type="entry name" value="Acetyltransf_3"/>
    <property type="match status" value="1"/>
</dbReference>
<dbReference type="Proteomes" id="UP001205603">
    <property type="component" value="Unassembled WGS sequence"/>
</dbReference>
<dbReference type="RefSeq" id="WP_255026250.1">
    <property type="nucleotide sequence ID" value="NZ_JANDHW010000004.1"/>
</dbReference>
<dbReference type="Gene3D" id="3.40.630.30">
    <property type="match status" value="1"/>
</dbReference>
<dbReference type="InterPro" id="IPR016181">
    <property type="entry name" value="Acyl_CoA_acyltransferase"/>
</dbReference>
<dbReference type="PROSITE" id="PS51186">
    <property type="entry name" value="GNAT"/>
    <property type="match status" value="1"/>
</dbReference>
<dbReference type="SUPFAM" id="SSF55729">
    <property type="entry name" value="Acyl-CoA N-acyltransferases (Nat)"/>
    <property type="match status" value="1"/>
</dbReference>
<dbReference type="PANTHER" id="PTHR43415">
    <property type="entry name" value="SPERMIDINE N(1)-ACETYLTRANSFERASE"/>
    <property type="match status" value="1"/>
</dbReference>
<dbReference type="PANTHER" id="PTHR43415:SF3">
    <property type="entry name" value="GNAT-FAMILY ACETYLTRANSFERASE"/>
    <property type="match status" value="1"/>
</dbReference>
<dbReference type="InterPro" id="IPR000182">
    <property type="entry name" value="GNAT_dom"/>
</dbReference>
<proteinExistence type="predicted"/>
<protein>
    <submittedName>
        <fullName evidence="2">GNAT family N-acetyltransferase</fullName>
    </submittedName>
</protein>
<sequence length="180" mass="21275">MEYLTGNLLKLRAPEPEDLDILYQWENDTSLWESGDTFAPFSRYILHEYLKTAKEDIYRAKQLRLMISRKSDAETVGMIDFTDFDPQNRRSNVGILIFPDFRQKGYAQEALKLMINYGFRKLHLHQLYAYINENNSVSIKLFSGCGFKHTATLQDWINKYENNYENVIVMQLISENNQLR</sequence>
<dbReference type="EMBL" id="JANDHW010000004">
    <property type="protein sequence ID" value="MCP9611445.1"/>
    <property type="molecule type" value="Genomic_DNA"/>
</dbReference>
<evidence type="ECO:0000313" key="3">
    <source>
        <dbReference type="Proteomes" id="UP001205603"/>
    </source>
</evidence>
<gene>
    <name evidence="2" type="ORF">NMU02_05005</name>
</gene>
<keyword evidence="3" id="KW-1185">Reference proteome</keyword>
<dbReference type="CDD" id="cd04301">
    <property type="entry name" value="NAT_SF"/>
    <property type="match status" value="1"/>
</dbReference>
<reference evidence="2 3" key="1">
    <citation type="submission" date="2022-07" db="EMBL/GenBank/DDBJ databases">
        <title>Fecal culturing of patients with breast cancer.</title>
        <authorList>
            <person name="Teng N.M.Y."/>
            <person name="Kiu R."/>
            <person name="Evans R."/>
            <person name="Baker D.J."/>
            <person name="Zenner C."/>
            <person name="Robinson S.D."/>
            <person name="Hall L.J."/>
        </authorList>
    </citation>
    <scope>NUCLEOTIDE SEQUENCE [LARGE SCALE GENOMIC DNA]</scope>
    <source>
        <strain evidence="2 3">LH1063</strain>
    </source>
</reference>